<evidence type="ECO:0000313" key="3">
    <source>
        <dbReference type="EMBL" id="PLK19790.1"/>
    </source>
</evidence>
<dbReference type="Proteomes" id="UP000234484">
    <property type="component" value="Unassembled WGS sequence"/>
</dbReference>
<feature type="region of interest" description="Disordered" evidence="1">
    <location>
        <begin position="103"/>
        <end position="184"/>
    </location>
</feature>
<reference evidence="2 4" key="1">
    <citation type="journal article" date="2014" name="PLoS Genet.">
        <title>Phylogenetically driven sequencing of extremely halophilic archaea reveals strategies for static and dynamic osmo-response.</title>
        <authorList>
            <person name="Becker E.A."/>
            <person name="Seitzer P.M."/>
            <person name="Tritt A."/>
            <person name="Larsen D."/>
            <person name="Krusor M."/>
            <person name="Yao A.I."/>
            <person name="Wu D."/>
            <person name="Madern D."/>
            <person name="Eisen J.A."/>
            <person name="Darling A.E."/>
            <person name="Facciotti M.T."/>
        </authorList>
    </citation>
    <scope>NUCLEOTIDE SEQUENCE [LARGE SCALE GENOMIC DNA]</scope>
    <source>
        <strain evidence="2 4">SP2</strain>
    </source>
</reference>
<dbReference type="Proteomes" id="UP000011613">
    <property type="component" value="Unassembled WGS sequence"/>
</dbReference>
<dbReference type="EMBL" id="PKKI01000039">
    <property type="protein sequence ID" value="PLK19790.1"/>
    <property type="molecule type" value="Genomic_DNA"/>
</dbReference>
<name>L9YFV4_NATGS</name>
<proteinExistence type="predicted"/>
<sequence>MWLLRRDHGGTSLMTDSADLRRLADVVDHVDDVTPVDVDGAQVLSGGGEDLRAKLTIAVAADADLEVSDVDSQETTGEDTEELECDVAGCDFTSKSERGLAIHKGRVHANDEDEDENGTSTEADTEYSESVSEARTSGLEEDAEDGAPVDDAGDDVQDESTDAEEISVDAVDRDGDGGDDVALPAGVTEDDVKAAVDEHETVGDVGEAIGVTRGRARTITSVLGLYGELKDLPAGGRHA</sequence>
<organism evidence="2 4">
    <name type="scientific">Natronobacterium gregoryi (strain ATCC 43098 / DSM 3393 / CCM 3738 / CIP 104747 / IAM 13177 / JCM 8860 / NBRC 102187 / NCIMB 2189 / SP2)</name>
    <dbReference type="NCBI Taxonomy" id="797304"/>
    <lineage>
        <taxon>Archaea</taxon>
        <taxon>Methanobacteriati</taxon>
        <taxon>Methanobacteriota</taxon>
        <taxon>Stenosarchaea group</taxon>
        <taxon>Halobacteria</taxon>
        <taxon>Halobacteriales</taxon>
        <taxon>Natrialbaceae</taxon>
        <taxon>Natronobacterium</taxon>
    </lineage>
</organism>
<reference evidence="3 5" key="2">
    <citation type="submission" date="2017-12" db="EMBL/GenBank/DDBJ databases">
        <title>The characterization of oligonucleotides binding to NgAgo.</title>
        <authorList>
            <person name="Jiang L."/>
            <person name="He B."/>
            <person name="Kang J."/>
            <person name="Yu M."/>
            <person name="Li N."/>
            <person name="Fang Y."/>
            <person name="Tang Z."/>
            <person name="Wu P."/>
            <person name="Yao P."/>
            <person name="Huang J."/>
        </authorList>
    </citation>
    <scope>NUCLEOTIDE SEQUENCE [LARGE SCALE GENOMIC DNA]</scope>
    <source>
        <strain evidence="3 5">SP2</strain>
        <tissue evidence="3">Freeze-dried powder thallus</tissue>
    </source>
</reference>
<evidence type="ECO:0000313" key="4">
    <source>
        <dbReference type="Proteomes" id="UP000011613"/>
    </source>
</evidence>
<evidence type="ECO:0000313" key="5">
    <source>
        <dbReference type="Proteomes" id="UP000234484"/>
    </source>
</evidence>
<dbReference type="AlphaFoldDB" id="L9YFV4"/>
<protein>
    <submittedName>
        <fullName evidence="2">Uncharacterized protein</fullName>
    </submittedName>
</protein>
<feature type="compositionally biased region" description="Acidic residues" evidence="1">
    <location>
        <begin position="139"/>
        <end position="167"/>
    </location>
</feature>
<feature type="compositionally biased region" description="Acidic residues" evidence="1">
    <location>
        <begin position="111"/>
        <end position="127"/>
    </location>
</feature>
<dbReference type="EMBL" id="AOIC01000025">
    <property type="protein sequence ID" value="ELY72576.1"/>
    <property type="molecule type" value="Genomic_DNA"/>
</dbReference>
<evidence type="ECO:0000313" key="2">
    <source>
        <dbReference type="EMBL" id="ELY72576.1"/>
    </source>
</evidence>
<gene>
    <name evidence="2" type="ORF">C490_03268</name>
    <name evidence="3" type="ORF">CYV19_12845</name>
</gene>
<evidence type="ECO:0000256" key="1">
    <source>
        <dbReference type="SAM" id="MobiDB-lite"/>
    </source>
</evidence>
<comment type="caution">
    <text evidence="2">The sequence shown here is derived from an EMBL/GenBank/DDBJ whole genome shotgun (WGS) entry which is preliminary data.</text>
</comment>
<accession>L9YFV4</accession>